<evidence type="ECO:0000259" key="6">
    <source>
        <dbReference type="PROSITE" id="PS50109"/>
    </source>
</evidence>
<dbReference type="Gene3D" id="1.10.287.130">
    <property type="match status" value="1"/>
</dbReference>
<reference evidence="8 9" key="1">
    <citation type="submission" date="2023-08" db="EMBL/GenBank/DDBJ databases">
        <title>genomic of DY56.</title>
        <authorList>
            <person name="Wang Y."/>
        </authorList>
    </citation>
    <scope>NUCLEOTIDE SEQUENCE [LARGE SCALE GENOMIC DNA]</scope>
    <source>
        <strain evidence="8 9">DY56-A-20</strain>
    </source>
</reference>
<comment type="caution">
    <text evidence="8">The sequence shown here is derived from an EMBL/GenBank/DDBJ whole genome shotgun (WGS) entry which is preliminary data.</text>
</comment>
<dbReference type="Pfam" id="PF02518">
    <property type="entry name" value="HATPase_c"/>
    <property type="match status" value="1"/>
</dbReference>
<dbReference type="PANTHER" id="PTHR43065:SF42">
    <property type="entry name" value="TWO-COMPONENT SENSOR PPRA"/>
    <property type="match status" value="1"/>
</dbReference>
<dbReference type="PRINTS" id="PR00344">
    <property type="entry name" value="BCTRLSENSOR"/>
</dbReference>
<evidence type="ECO:0000313" key="8">
    <source>
        <dbReference type="EMBL" id="MDP4539673.1"/>
    </source>
</evidence>
<dbReference type="Gene3D" id="3.30.565.10">
    <property type="entry name" value="Histidine kinase-like ATPase, C-terminal domain"/>
    <property type="match status" value="1"/>
</dbReference>
<sequence length="827" mass="89021">MMTANEDGLLRLPPIPLLIGLLIAMVLSAGLLWLIGSSGLIATAYAGGLLTLVLGLLLAGRLKATQTVIDLAPPDWSVTHAAIENKRTAIAITDRANRLTCANSTYRHWFGMDAEPQALALDEHGREAANAAARAAWRDGVGEAEALRLAHGERTFRVAVERSGRGENYLIWRFNEIVEHRSYDGLGERISGPFGATISRAGLEVALVAPDGVVIDHTPGLAERTTGNAERSLSGKDFVQLLRSDDRDRIYFAREGQQGSPQTLVHIPLDEPGRRQVSGADEAPSLMLLVDSSVGVGGSWEGSGRAAVPQLEALLSALPLGLALTDRDGRFLFANKAFLRAIDREKSGLPQFPSDLVVAEDKAAISDTVRRFAKGVAASGDMAVRLGGDKEEPVSIGLAGVRGLGDAAVLLSLSDSTEEKRLRRQVAQATKMQAVGQLAGGVAHDFNNVLTAIIGYCDLMLLRHTPGDSDYDDIQQIKANSNRAASLTRQLLAFSRQQTLRPVVLQMPDVVSEVSQLLKRLMGGKVEFSVRHDRELGPVRADPQQLEQVIINLAVNARDAMQAYAERKGQPDLKGRLTLATRHVSARDVRKMGIDIMPANDYTVLIVQDTGGGIPENVINKIFEPFFTTKEQGKGTGLGLSTVYGIVKQSNGFIFADNVPGPDGSPVGARFTVYLPVHKGEMPAPRQREEVDDAKASDWSGGGNLLLVEDEDMVRAVAERALTRAGYSVTSAADGEAGLAAVANSGIEFDLIVSDVVMPAMDGPAMARAVRRVKPKIPILFMSGYAEEQLRNDIDIENMHFIPKPFSVQQINAKVAEVLSEQGQFES</sequence>
<dbReference type="InterPro" id="IPR036890">
    <property type="entry name" value="HATPase_C_sf"/>
</dbReference>
<dbReference type="SUPFAM" id="SSF55785">
    <property type="entry name" value="PYP-like sensor domain (PAS domain)"/>
    <property type="match status" value="1"/>
</dbReference>
<evidence type="ECO:0000256" key="2">
    <source>
        <dbReference type="ARBA" id="ARBA00012438"/>
    </source>
</evidence>
<dbReference type="PROSITE" id="PS50109">
    <property type="entry name" value="HIS_KIN"/>
    <property type="match status" value="1"/>
</dbReference>
<dbReference type="CDD" id="cd00082">
    <property type="entry name" value="HisKA"/>
    <property type="match status" value="1"/>
</dbReference>
<evidence type="ECO:0000256" key="1">
    <source>
        <dbReference type="ARBA" id="ARBA00000085"/>
    </source>
</evidence>
<name>A0ABT9H8M5_9SPHN</name>
<feature type="domain" description="Response regulatory" evidence="7">
    <location>
        <begin position="704"/>
        <end position="819"/>
    </location>
</feature>
<keyword evidence="3 4" id="KW-0597">Phosphoprotein</keyword>
<keyword evidence="5" id="KW-0812">Transmembrane</keyword>
<dbReference type="InterPro" id="IPR001789">
    <property type="entry name" value="Sig_transdc_resp-reg_receiver"/>
</dbReference>
<dbReference type="Proteomes" id="UP001235664">
    <property type="component" value="Unassembled WGS sequence"/>
</dbReference>
<dbReference type="SMART" id="SM00091">
    <property type="entry name" value="PAS"/>
    <property type="match status" value="1"/>
</dbReference>
<dbReference type="SMART" id="SM00387">
    <property type="entry name" value="HATPase_c"/>
    <property type="match status" value="1"/>
</dbReference>
<evidence type="ECO:0000256" key="4">
    <source>
        <dbReference type="PROSITE-ProRule" id="PRU00169"/>
    </source>
</evidence>
<dbReference type="InterPro" id="IPR003594">
    <property type="entry name" value="HATPase_dom"/>
</dbReference>
<dbReference type="InterPro" id="IPR000014">
    <property type="entry name" value="PAS"/>
</dbReference>
<dbReference type="PROSITE" id="PS50110">
    <property type="entry name" value="RESPONSE_REGULATORY"/>
    <property type="match status" value="1"/>
</dbReference>
<dbReference type="InterPro" id="IPR036097">
    <property type="entry name" value="HisK_dim/P_sf"/>
</dbReference>
<dbReference type="PANTHER" id="PTHR43065">
    <property type="entry name" value="SENSOR HISTIDINE KINASE"/>
    <property type="match status" value="1"/>
</dbReference>
<keyword evidence="5" id="KW-0472">Membrane</keyword>
<feature type="modified residue" description="4-aspartylphosphate" evidence="4">
    <location>
        <position position="755"/>
    </location>
</feature>
<evidence type="ECO:0000259" key="7">
    <source>
        <dbReference type="PROSITE" id="PS50110"/>
    </source>
</evidence>
<organism evidence="8 9">
    <name type="scientific">Qipengyuania benthica</name>
    <dbReference type="NCBI Taxonomy" id="3067651"/>
    <lineage>
        <taxon>Bacteria</taxon>
        <taxon>Pseudomonadati</taxon>
        <taxon>Pseudomonadota</taxon>
        <taxon>Alphaproteobacteria</taxon>
        <taxon>Sphingomonadales</taxon>
        <taxon>Erythrobacteraceae</taxon>
        <taxon>Qipengyuania</taxon>
    </lineage>
</organism>
<dbReference type="SUPFAM" id="SSF47384">
    <property type="entry name" value="Homodimeric domain of signal transducing histidine kinase"/>
    <property type="match status" value="1"/>
</dbReference>
<comment type="catalytic activity">
    <reaction evidence="1">
        <text>ATP + protein L-histidine = ADP + protein N-phospho-L-histidine.</text>
        <dbReference type="EC" id="2.7.13.3"/>
    </reaction>
</comment>
<dbReference type="InterPro" id="IPR004358">
    <property type="entry name" value="Sig_transdc_His_kin-like_C"/>
</dbReference>
<evidence type="ECO:0000256" key="3">
    <source>
        <dbReference type="ARBA" id="ARBA00022553"/>
    </source>
</evidence>
<dbReference type="Pfam" id="PF08448">
    <property type="entry name" value="PAS_4"/>
    <property type="match status" value="1"/>
</dbReference>
<dbReference type="InterPro" id="IPR013656">
    <property type="entry name" value="PAS_4"/>
</dbReference>
<evidence type="ECO:0000256" key="5">
    <source>
        <dbReference type="SAM" id="Phobius"/>
    </source>
</evidence>
<dbReference type="Pfam" id="PF00072">
    <property type="entry name" value="Response_reg"/>
    <property type="match status" value="1"/>
</dbReference>
<feature type="domain" description="Histidine kinase" evidence="6">
    <location>
        <begin position="441"/>
        <end position="679"/>
    </location>
</feature>
<dbReference type="InterPro" id="IPR005467">
    <property type="entry name" value="His_kinase_dom"/>
</dbReference>
<evidence type="ECO:0000313" key="9">
    <source>
        <dbReference type="Proteomes" id="UP001235664"/>
    </source>
</evidence>
<dbReference type="Pfam" id="PF00512">
    <property type="entry name" value="HisKA"/>
    <property type="match status" value="1"/>
</dbReference>
<dbReference type="SMART" id="SM00388">
    <property type="entry name" value="HisKA"/>
    <property type="match status" value="1"/>
</dbReference>
<dbReference type="Gene3D" id="3.40.50.2300">
    <property type="match status" value="1"/>
</dbReference>
<feature type="transmembrane region" description="Helical" evidence="5">
    <location>
        <begin position="42"/>
        <end position="60"/>
    </location>
</feature>
<keyword evidence="9" id="KW-1185">Reference proteome</keyword>
<proteinExistence type="predicted"/>
<dbReference type="EMBL" id="JAVAIL010000002">
    <property type="protein sequence ID" value="MDP4539673.1"/>
    <property type="molecule type" value="Genomic_DNA"/>
</dbReference>
<dbReference type="InterPro" id="IPR003661">
    <property type="entry name" value="HisK_dim/P_dom"/>
</dbReference>
<protein>
    <recommendedName>
        <fullName evidence="2">histidine kinase</fullName>
        <ecNumber evidence="2">2.7.13.3</ecNumber>
    </recommendedName>
</protein>
<dbReference type="SMART" id="SM00448">
    <property type="entry name" value="REC"/>
    <property type="match status" value="1"/>
</dbReference>
<feature type="transmembrane region" description="Helical" evidence="5">
    <location>
        <begin position="15"/>
        <end position="35"/>
    </location>
</feature>
<dbReference type="EC" id="2.7.13.3" evidence="2"/>
<dbReference type="SUPFAM" id="SSF55874">
    <property type="entry name" value="ATPase domain of HSP90 chaperone/DNA topoisomerase II/histidine kinase"/>
    <property type="match status" value="1"/>
</dbReference>
<dbReference type="InterPro" id="IPR035965">
    <property type="entry name" value="PAS-like_dom_sf"/>
</dbReference>
<gene>
    <name evidence="8" type="ORF">Q9K01_08575</name>
</gene>
<dbReference type="InterPro" id="IPR011006">
    <property type="entry name" value="CheY-like_superfamily"/>
</dbReference>
<accession>A0ABT9H8M5</accession>
<dbReference type="Gene3D" id="3.30.450.20">
    <property type="entry name" value="PAS domain"/>
    <property type="match status" value="1"/>
</dbReference>
<dbReference type="SUPFAM" id="SSF52172">
    <property type="entry name" value="CheY-like"/>
    <property type="match status" value="1"/>
</dbReference>
<keyword evidence="5" id="KW-1133">Transmembrane helix</keyword>